<accession>A0AAW1VV26</accession>
<keyword evidence="3" id="KW-1185">Reference proteome</keyword>
<dbReference type="AlphaFoldDB" id="A0AAW1VV26"/>
<evidence type="ECO:0000313" key="2">
    <source>
        <dbReference type="EMBL" id="KAK9911836.1"/>
    </source>
</evidence>
<feature type="compositionally biased region" description="Basic and acidic residues" evidence="1">
    <location>
        <begin position="55"/>
        <end position="73"/>
    </location>
</feature>
<feature type="compositionally biased region" description="Basic and acidic residues" evidence="1">
    <location>
        <begin position="82"/>
        <end position="100"/>
    </location>
</feature>
<comment type="caution">
    <text evidence="2">The sequence shown here is derived from an EMBL/GenBank/DDBJ whole genome shotgun (WGS) entry which is preliminary data.</text>
</comment>
<sequence>MPQTQSAALPIRLARAAAINETSPLPCSASKSGASAHGRTTINLRRQFAKQLSNQREKETERGCCKEQTENRRRIGRRPARAGREKTKEKKSGGVQERKGGYGSDFKVKKKGQICKRPSQGPN</sequence>
<gene>
    <name evidence="2" type="ORF">M0R45_035723</name>
</gene>
<feature type="region of interest" description="Disordered" evidence="1">
    <location>
        <begin position="51"/>
        <end position="123"/>
    </location>
</feature>
<evidence type="ECO:0000313" key="3">
    <source>
        <dbReference type="Proteomes" id="UP001457282"/>
    </source>
</evidence>
<feature type="region of interest" description="Disordered" evidence="1">
    <location>
        <begin position="21"/>
        <end position="40"/>
    </location>
</feature>
<organism evidence="2 3">
    <name type="scientific">Rubus argutus</name>
    <name type="common">Southern blackberry</name>
    <dbReference type="NCBI Taxonomy" id="59490"/>
    <lineage>
        <taxon>Eukaryota</taxon>
        <taxon>Viridiplantae</taxon>
        <taxon>Streptophyta</taxon>
        <taxon>Embryophyta</taxon>
        <taxon>Tracheophyta</taxon>
        <taxon>Spermatophyta</taxon>
        <taxon>Magnoliopsida</taxon>
        <taxon>eudicotyledons</taxon>
        <taxon>Gunneridae</taxon>
        <taxon>Pentapetalae</taxon>
        <taxon>rosids</taxon>
        <taxon>fabids</taxon>
        <taxon>Rosales</taxon>
        <taxon>Rosaceae</taxon>
        <taxon>Rosoideae</taxon>
        <taxon>Rosoideae incertae sedis</taxon>
        <taxon>Rubus</taxon>
    </lineage>
</organism>
<evidence type="ECO:0000256" key="1">
    <source>
        <dbReference type="SAM" id="MobiDB-lite"/>
    </source>
</evidence>
<dbReference type="Proteomes" id="UP001457282">
    <property type="component" value="Unassembled WGS sequence"/>
</dbReference>
<dbReference type="EMBL" id="JBEDUW010000007">
    <property type="protein sequence ID" value="KAK9911836.1"/>
    <property type="molecule type" value="Genomic_DNA"/>
</dbReference>
<protein>
    <submittedName>
        <fullName evidence="2">Uncharacterized protein</fullName>
    </submittedName>
</protein>
<proteinExistence type="predicted"/>
<reference evidence="2 3" key="1">
    <citation type="journal article" date="2023" name="G3 (Bethesda)">
        <title>A chromosome-length genome assembly and annotation of blackberry (Rubus argutus, cv. 'Hillquist').</title>
        <authorList>
            <person name="Bruna T."/>
            <person name="Aryal R."/>
            <person name="Dudchenko O."/>
            <person name="Sargent D.J."/>
            <person name="Mead D."/>
            <person name="Buti M."/>
            <person name="Cavallini A."/>
            <person name="Hytonen T."/>
            <person name="Andres J."/>
            <person name="Pham M."/>
            <person name="Weisz D."/>
            <person name="Mascagni F."/>
            <person name="Usai G."/>
            <person name="Natali L."/>
            <person name="Bassil N."/>
            <person name="Fernandez G.E."/>
            <person name="Lomsadze A."/>
            <person name="Armour M."/>
            <person name="Olukolu B."/>
            <person name="Poorten T."/>
            <person name="Britton C."/>
            <person name="Davik J."/>
            <person name="Ashrafi H."/>
            <person name="Aiden E.L."/>
            <person name="Borodovsky M."/>
            <person name="Worthington M."/>
        </authorList>
    </citation>
    <scope>NUCLEOTIDE SEQUENCE [LARGE SCALE GENOMIC DNA]</scope>
    <source>
        <strain evidence="2">PI 553951</strain>
    </source>
</reference>
<name>A0AAW1VV26_RUBAR</name>